<keyword evidence="2" id="KW-1185">Reference proteome</keyword>
<sequence length="87" mass="10537">MKKYLVYRTGDDKQGKMINVKLKNVKVGSHDGKWTLKNDGKTLMIYEDFNEGEFFFNKILDFRTNDHVYLDLNEVKRYWEENKNKPR</sequence>
<dbReference type="Proteomes" id="UP001230220">
    <property type="component" value="Unassembled WGS sequence"/>
</dbReference>
<name>A0ABU0DZE6_9FIRM</name>
<reference evidence="1 2" key="1">
    <citation type="submission" date="2023-07" db="EMBL/GenBank/DDBJ databases">
        <title>Genomic Encyclopedia of Type Strains, Phase IV (KMG-IV): sequencing the most valuable type-strain genomes for metagenomic binning, comparative biology and taxonomic classification.</title>
        <authorList>
            <person name="Goeker M."/>
        </authorList>
    </citation>
    <scope>NUCLEOTIDE SEQUENCE [LARGE SCALE GENOMIC DNA]</scope>
    <source>
        <strain evidence="1 2">DSM 16784</strain>
    </source>
</reference>
<protein>
    <submittedName>
        <fullName evidence="1">Uncharacterized protein</fullName>
    </submittedName>
</protein>
<dbReference type="EMBL" id="JAUSUR010000001">
    <property type="protein sequence ID" value="MDQ0360012.1"/>
    <property type="molecule type" value="Genomic_DNA"/>
</dbReference>
<evidence type="ECO:0000313" key="1">
    <source>
        <dbReference type="EMBL" id="MDQ0360012.1"/>
    </source>
</evidence>
<evidence type="ECO:0000313" key="2">
    <source>
        <dbReference type="Proteomes" id="UP001230220"/>
    </source>
</evidence>
<accession>A0ABU0DZE6</accession>
<gene>
    <name evidence="1" type="ORF">J2S15_000743</name>
</gene>
<comment type="caution">
    <text evidence="1">The sequence shown here is derived from an EMBL/GenBank/DDBJ whole genome shotgun (WGS) entry which is preliminary data.</text>
</comment>
<organism evidence="1 2">
    <name type="scientific">Breznakia pachnodae</name>
    <dbReference type="NCBI Taxonomy" id="265178"/>
    <lineage>
        <taxon>Bacteria</taxon>
        <taxon>Bacillati</taxon>
        <taxon>Bacillota</taxon>
        <taxon>Erysipelotrichia</taxon>
        <taxon>Erysipelotrichales</taxon>
        <taxon>Erysipelotrichaceae</taxon>
        <taxon>Breznakia</taxon>
    </lineage>
</organism>
<dbReference type="RefSeq" id="WP_307405583.1">
    <property type="nucleotide sequence ID" value="NZ_JAUSUR010000001.1"/>
</dbReference>
<proteinExistence type="predicted"/>